<proteinExistence type="predicted"/>
<dbReference type="RefSeq" id="WP_023625803.1">
    <property type="nucleotide sequence ID" value="NZ_BAUW01000006.1"/>
</dbReference>
<feature type="transmembrane region" description="Helical" evidence="1">
    <location>
        <begin position="390"/>
        <end position="416"/>
    </location>
</feature>
<evidence type="ECO:0000313" key="2">
    <source>
        <dbReference type="EMBL" id="GAE44194.1"/>
    </source>
</evidence>
<feature type="transmembrane region" description="Helical" evidence="1">
    <location>
        <begin position="229"/>
        <end position="251"/>
    </location>
</feature>
<evidence type="ECO:0000313" key="3">
    <source>
        <dbReference type="Proteomes" id="UP000018949"/>
    </source>
</evidence>
<feature type="transmembrane region" description="Helical" evidence="1">
    <location>
        <begin position="186"/>
        <end position="217"/>
    </location>
</feature>
<comment type="caution">
    <text evidence="2">The sequence shown here is derived from an EMBL/GenBank/DDBJ whole genome shotgun (WGS) entry which is preliminary data.</text>
</comment>
<sequence>MAIIQKIENYIDNHSKISLFLTIMTFVCIYSTILMLLPGMPRGHDLTFHLSRILAIKDGLVTGEFPVKIYPGYIDGYGYANGLLYPDLFLYIPAVMTLLGLKLLTSYKVFLFICTICTFLTMYWCVKEISKSNYAAMVSTTLYTLSSYRILDLYERAALGEVLAFIFIPIIVLGIFRIIFDDYKQWYILSLGFSGLFLSHIISTVLMTGITALIFLISYRRFFKSPIRFLYLGLATIITFLSVSFFLLPMIQQLTNTSFIVNTQTITSRIWESTVPIHKLFFEFPNMVFRLGGPSGIGIVFLGLLLLRMQVKGLDTEFFKMADISLLVGVLCLIASTSFFPWETLMNFIPQLGAIQFAWRLFLFATAFLSIGSGIILNRFLLIKRAKIKGYIIVMVLSILACGLNMFASYGAYGYYVAKGLYELNLNKYSIGLGEYLPAGINKDEIYKRGEIITSNNTDMKVTFTKEGTHIEVDFSNNNKENTYIEVPLINYLGYIAKYEYQDQHDNLNVSDGENNILRIDLKNYQKGTIIVDYNGTLLQKISTLISLVTILSVIGYLILKEIRKKDLINALKI</sequence>
<keyword evidence="1" id="KW-0472">Membrane</keyword>
<feature type="transmembrane region" description="Helical" evidence="1">
    <location>
        <begin position="158"/>
        <end position="180"/>
    </location>
</feature>
<feature type="transmembrane region" description="Helical" evidence="1">
    <location>
        <begin position="287"/>
        <end position="307"/>
    </location>
</feature>
<dbReference type="eggNOG" id="COG5617">
    <property type="taxonomic scope" value="Bacteria"/>
</dbReference>
<dbReference type="EMBL" id="BAUW01000006">
    <property type="protein sequence ID" value="GAE44194.1"/>
    <property type="molecule type" value="Genomic_DNA"/>
</dbReference>
<dbReference type="AlphaFoldDB" id="W4RKT1"/>
<feature type="transmembrane region" description="Helical" evidence="1">
    <location>
        <begin position="20"/>
        <end position="40"/>
    </location>
</feature>
<keyword evidence="1" id="KW-0812">Transmembrane</keyword>
<dbReference type="Proteomes" id="UP000018949">
    <property type="component" value="Unassembled WGS sequence"/>
</dbReference>
<gene>
    <name evidence="2" type="ORF">JCM21738_881</name>
</gene>
<accession>W4RKT1</accession>
<organism evidence="2 3">
    <name type="scientific">Mesobacillus boroniphilus JCM 21738</name>
    <dbReference type="NCBI Taxonomy" id="1294265"/>
    <lineage>
        <taxon>Bacteria</taxon>
        <taxon>Bacillati</taxon>
        <taxon>Bacillota</taxon>
        <taxon>Bacilli</taxon>
        <taxon>Bacillales</taxon>
        <taxon>Bacillaceae</taxon>
        <taxon>Mesobacillus</taxon>
    </lineage>
</organism>
<feature type="transmembrane region" description="Helical" evidence="1">
    <location>
        <begin position="357"/>
        <end position="378"/>
    </location>
</feature>
<evidence type="ECO:0000256" key="1">
    <source>
        <dbReference type="SAM" id="Phobius"/>
    </source>
</evidence>
<keyword evidence="3" id="KW-1185">Reference proteome</keyword>
<feature type="transmembrane region" description="Helical" evidence="1">
    <location>
        <begin position="109"/>
        <end position="126"/>
    </location>
</feature>
<feature type="transmembrane region" description="Helical" evidence="1">
    <location>
        <begin position="319"/>
        <end position="342"/>
    </location>
</feature>
<evidence type="ECO:0008006" key="4">
    <source>
        <dbReference type="Google" id="ProtNLM"/>
    </source>
</evidence>
<feature type="transmembrane region" description="Helical" evidence="1">
    <location>
        <begin position="542"/>
        <end position="560"/>
    </location>
</feature>
<name>W4RKT1_9BACI</name>
<protein>
    <recommendedName>
        <fullName evidence="4">Membrane protein 6-pyruvoyl-tetrahydropterin synthase-related domain-containing protein</fullName>
    </recommendedName>
</protein>
<reference evidence="2 3" key="1">
    <citation type="submission" date="2013-12" db="EMBL/GenBank/DDBJ databases">
        <title>NBRP : Genome information of microbial organism related human and environment.</title>
        <authorList>
            <person name="Hattori M."/>
            <person name="Oshima K."/>
            <person name="Inaba H."/>
            <person name="Suda W."/>
            <person name="Sakamoto M."/>
            <person name="Iino T."/>
            <person name="Kitahara M."/>
            <person name="Oshida Y."/>
            <person name="Iida T."/>
            <person name="Kudo T."/>
            <person name="Itoh T."/>
            <person name="Ahmed I."/>
            <person name="Ohkuma M."/>
        </authorList>
    </citation>
    <scope>NUCLEOTIDE SEQUENCE [LARGE SCALE GENOMIC DNA]</scope>
    <source>
        <strain evidence="2 3">JCM 21738</strain>
    </source>
</reference>
<keyword evidence="1" id="KW-1133">Transmembrane helix</keyword>